<sequence length="134" mass="15367">MLVRFCGIWTLTGLVLTVFSGYWYMGSIPAEQVMQVVNNSAMIMLVVSLMFYGSFEFMREAGRKPYVVWGEVYSTNITVEQEKKMHGESILQNAKWIPQDLREITDQNRLKAGSWLYQMECGPCHAINGPMNDI</sequence>
<keyword evidence="1" id="KW-1133">Transmembrane helix</keyword>
<organism evidence="2 3">
    <name type="scientific">Aduncisulcus paluster</name>
    <dbReference type="NCBI Taxonomy" id="2918883"/>
    <lineage>
        <taxon>Eukaryota</taxon>
        <taxon>Metamonada</taxon>
        <taxon>Carpediemonas-like organisms</taxon>
        <taxon>Aduncisulcus</taxon>
    </lineage>
</organism>
<keyword evidence="3" id="KW-1185">Reference proteome</keyword>
<dbReference type="EMBL" id="BQXS01001130">
    <property type="protein sequence ID" value="GKT30138.1"/>
    <property type="molecule type" value="Genomic_DNA"/>
</dbReference>
<name>A0ABQ5KC70_9EUKA</name>
<dbReference type="Proteomes" id="UP001057375">
    <property type="component" value="Unassembled WGS sequence"/>
</dbReference>
<feature type="non-terminal residue" evidence="2">
    <location>
        <position position="134"/>
    </location>
</feature>
<feature type="transmembrane region" description="Helical" evidence="1">
    <location>
        <begin position="37"/>
        <end position="55"/>
    </location>
</feature>
<evidence type="ECO:0000256" key="1">
    <source>
        <dbReference type="SAM" id="Phobius"/>
    </source>
</evidence>
<feature type="transmembrane region" description="Helical" evidence="1">
    <location>
        <begin position="7"/>
        <end position="25"/>
    </location>
</feature>
<comment type="caution">
    <text evidence="2">The sequence shown here is derived from an EMBL/GenBank/DDBJ whole genome shotgun (WGS) entry which is preliminary data.</text>
</comment>
<protein>
    <submittedName>
        <fullName evidence="2">Cytochrome ubiquinol oxidase subunit I</fullName>
    </submittedName>
</protein>
<accession>A0ABQ5KC70</accession>
<reference evidence="2" key="1">
    <citation type="submission" date="2022-03" db="EMBL/GenBank/DDBJ databases">
        <title>Draft genome sequence of Aduncisulcus paluster, a free-living microaerophilic Fornicata.</title>
        <authorList>
            <person name="Yuyama I."/>
            <person name="Kume K."/>
            <person name="Tamura T."/>
            <person name="Inagaki Y."/>
            <person name="Hashimoto T."/>
        </authorList>
    </citation>
    <scope>NUCLEOTIDE SEQUENCE</scope>
    <source>
        <strain evidence="2">NY0171</strain>
    </source>
</reference>
<keyword evidence="1" id="KW-0812">Transmembrane</keyword>
<gene>
    <name evidence="2" type="ORF">ADUPG1_001395</name>
</gene>
<evidence type="ECO:0000313" key="2">
    <source>
        <dbReference type="EMBL" id="GKT30138.1"/>
    </source>
</evidence>
<evidence type="ECO:0000313" key="3">
    <source>
        <dbReference type="Proteomes" id="UP001057375"/>
    </source>
</evidence>
<keyword evidence="1" id="KW-0472">Membrane</keyword>
<proteinExistence type="predicted"/>